<evidence type="ECO:0000313" key="6">
    <source>
        <dbReference type="Proteomes" id="UP001142317"/>
    </source>
</evidence>
<feature type="domain" description="Acyltransferase 3" evidence="3">
    <location>
        <begin position="28"/>
        <end position="362"/>
    </location>
</feature>
<evidence type="ECO:0000259" key="4">
    <source>
        <dbReference type="Pfam" id="PF19040"/>
    </source>
</evidence>
<evidence type="ECO:0000256" key="1">
    <source>
        <dbReference type="SAM" id="MobiDB-lite"/>
    </source>
</evidence>
<evidence type="ECO:0000256" key="2">
    <source>
        <dbReference type="SAM" id="Phobius"/>
    </source>
</evidence>
<dbReference type="AlphaFoldDB" id="A0A9W6M257"/>
<feature type="transmembrane region" description="Helical" evidence="2">
    <location>
        <begin position="385"/>
        <end position="403"/>
    </location>
</feature>
<gene>
    <name evidence="5" type="ORF">GCM10017586_01310</name>
</gene>
<feature type="transmembrane region" description="Helical" evidence="2">
    <location>
        <begin position="191"/>
        <end position="213"/>
    </location>
</feature>
<dbReference type="GO" id="GO:0016020">
    <property type="term" value="C:membrane"/>
    <property type="evidence" value="ECO:0007669"/>
    <property type="project" value="TreeGrafter"/>
</dbReference>
<dbReference type="InterPro" id="IPR043968">
    <property type="entry name" value="SGNH"/>
</dbReference>
<feature type="transmembrane region" description="Helical" evidence="2">
    <location>
        <begin position="156"/>
        <end position="179"/>
    </location>
</feature>
<dbReference type="Pfam" id="PF19040">
    <property type="entry name" value="SGNH"/>
    <property type="match status" value="1"/>
</dbReference>
<dbReference type="EMBL" id="BSEO01000001">
    <property type="protein sequence ID" value="GLJ78449.1"/>
    <property type="molecule type" value="Genomic_DNA"/>
</dbReference>
<dbReference type="Pfam" id="PF01757">
    <property type="entry name" value="Acyl_transf_3"/>
    <property type="match status" value="1"/>
</dbReference>
<dbReference type="Proteomes" id="UP001142317">
    <property type="component" value="Unassembled WGS sequence"/>
</dbReference>
<keyword evidence="5" id="KW-0012">Acyltransferase</keyword>
<dbReference type="InterPro" id="IPR002656">
    <property type="entry name" value="Acyl_transf_3_dom"/>
</dbReference>
<dbReference type="RefSeq" id="WP_210005837.1">
    <property type="nucleotide sequence ID" value="NZ_BSEO01000001.1"/>
</dbReference>
<accession>A0A9W6M257</accession>
<feature type="transmembrane region" description="Helical" evidence="2">
    <location>
        <begin position="54"/>
        <end position="72"/>
    </location>
</feature>
<name>A0A9W6M257_9MICO</name>
<dbReference type="InterPro" id="IPR050879">
    <property type="entry name" value="Acyltransferase_3"/>
</dbReference>
<keyword evidence="2" id="KW-0472">Membrane</keyword>
<feature type="transmembrane region" description="Helical" evidence="2">
    <location>
        <begin position="255"/>
        <end position="273"/>
    </location>
</feature>
<keyword evidence="5" id="KW-0808">Transferase</keyword>
<dbReference type="PANTHER" id="PTHR23028">
    <property type="entry name" value="ACETYLTRANSFERASE"/>
    <property type="match status" value="1"/>
</dbReference>
<comment type="caution">
    <text evidence="5">The sequence shown here is derived from an EMBL/GenBank/DDBJ whole genome shotgun (WGS) entry which is preliminary data.</text>
</comment>
<sequence>MQSPSAGVRVRHRASRPSVSAAPGGHRHDLDGLRAIAVLLVAVYHIWVHRVSGGVDVFLVLSGFFVGGSLLRRVSAGQPPAMGSYLLRIGRRLLPPLLLVVAVALAASVLLLPSSRWGEVARQGLASIFYVENWYLVSAGRDYGAADILSSPFQHIWSLSVQGQLFVALPLLLLAVAAVARRIAPGDVARIVLLTASVAAVASFVYAVVSVRIDQGAAYYDTFARAWEYLAGAVAGATLSRTAGGEASTRRRTMIAVAGWVGFAAILATGFAVDGLQQFPGPAALVPVGGALLLILCWRSPWAPARLLAWRPLSEAGRYAYAFYLWHWPVLVFAIEVRGRAEVGWLAGSAVLLVSAALAVVTHVWIEDRKPARELGTARARRSAVTLGVAVAVVAALPLAWIVRLEVQRVNYADAAIDLDRHPGALAVAYPDVFSWDPRAGIIPQLDIADQDKPRAVADGCGNMSTEVEVCSYGDLEADRVIVMAGGSHTEQWIDAVAVEGEQAGFRVDVMIKWTCELIDGLDGVEFFTELNPECEPWSANALTELVRMQPDAVFTTWTRPSDLPEGPREAVPAAYQRAWETLSAAGITTLAIRDNPWTGTDTVGCVAENRDDPSPCGVVAADFLDVEPPAPVAAPGGAPVLPVDMTDIICPDGWCPFVQGGRLVYRDQHHLSNSYALSTSPILAGRILPLLGW</sequence>
<keyword evidence="2" id="KW-1133">Transmembrane helix</keyword>
<proteinExistence type="predicted"/>
<dbReference type="PANTHER" id="PTHR23028:SF53">
    <property type="entry name" value="ACYL_TRANSF_3 DOMAIN-CONTAINING PROTEIN"/>
    <property type="match status" value="1"/>
</dbReference>
<evidence type="ECO:0000259" key="3">
    <source>
        <dbReference type="Pfam" id="PF01757"/>
    </source>
</evidence>
<dbReference type="GO" id="GO:0009103">
    <property type="term" value="P:lipopolysaccharide biosynthetic process"/>
    <property type="evidence" value="ECO:0007669"/>
    <property type="project" value="TreeGrafter"/>
</dbReference>
<feature type="transmembrane region" description="Helical" evidence="2">
    <location>
        <begin position="93"/>
        <end position="112"/>
    </location>
</feature>
<protein>
    <submittedName>
        <fullName evidence="5">Acyltransferase</fullName>
    </submittedName>
</protein>
<organism evidence="5 6">
    <name type="scientific">Microbacterium imperiale</name>
    <dbReference type="NCBI Taxonomy" id="33884"/>
    <lineage>
        <taxon>Bacteria</taxon>
        <taxon>Bacillati</taxon>
        <taxon>Actinomycetota</taxon>
        <taxon>Actinomycetes</taxon>
        <taxon>Micrococcales</taxon>
        <taxon>Microbacteriaceae</taxon>
        <taxon>Microbacterium</taxon>
    </lineage>
</organism>
<keyword evidence="2" id="KW-0812">Transmembrane</keyword>
<feature type="domain" description="SGNH" evidence="4">
    <location>
        <begin position="467"/>
        <end position="684"/>
    </location>
</feature>
<evidence type="ECO:0000313" key="5">
    <source>
        <dbReference type="EMBL" id="GLJ78449.1"/>
    </source>
</evidence>
<reference evidence="5" key="1">
    <citation type="journal article" date="2014" name="Int. J. Syst. Evol. Microbiol.">
        <title>Complete genome sequence of Corynebacterium casei LMG S-19264T (=DSM 44701T), isolated from a smear-ripened cheese.</title>
        <authorList>
            <consortium name="US DOE Joint Genome Institute (JGI-PGF)"/>
            <person name="Walter F."/>
            <person name="Albersmeier A."/>
            <person name="Kalinowski J."/>
            <person name="Ruckert C."/>
        </authorList>
    </citation>
    <scope>NUCLEOTIDE SEQUENCE</scope>
    <source>
        <strain evidence="5">VKM Ac-1447</strain>
    </source>
</reference>
<feature type="transmembrane region" description="Helical" evidence="2">
    <location>
        <begin position="279"/>
        <end position="298"/>
    </location>
</feature>
<feature type="transmembrane region" description="Helical" evidence="2">
    <location>
        <begin position="343"/>
        <end position="365"/>
    </location>
</feature>
<feature type="region of interest" description="Disordered" evidence="1">
    <location>
        <begin position="1"/>
        <end position="25"/>
    </location>
</feature>
<reference evidence="5" key="2">
    <citation type="submission" date="2023-01" db="EMBL/GenBank/DDBJ databases">
        <authorList>
            <person name="Sun Q."/>
            <person name="Evtushenko L."/>
        </authorList>
    </citation>
    <scope>NUCLEOTIDE SEQUENCE</scope>
    <source>
        <strain evidence="5">VKM Ac-1447</strain>
    </source>
</reference>
<feature type="transmembrane region" description="Helical" evidence="2">
    <location>
        <begin position="319"/>
        <end position="337"/>
    </location>
</feature>
<feature type="transmembrane region" description="Helical" evidence="2">
    <location>
        <begin position="225"/>
        <end position="243"/>
    </location>
</feature>
<dbReference type="GO" id="GO:0016747">
    <property type="term" value="F:acyltransferase activity, transferring groups other than amino-acyl groups"/>
    <property type="evidence" value="ECO:0007669"/>
    <property type="project" value="InterPro"/>
</dbReference>
<keyword evidence="6" id="KW-1185">Reference proteome</keyword>